<dbReference type="RefSeq" id="WP_212218265.1">
    <property type="nucleotide sequence ID" value="NZ_JAGUCO010000023.1"/>
</dbReference>
<dbReference type="Proteomes" id="UP000708576">
    <property type="component" value="Unassembled WGS sequence"/>
</dbReference>
<dbReference type="EMBL" id="JAGUCO010000023">
    <property type="protein sequence ID" value="MBS2100434.1"/>
    <property type="molecule type" value="Genomic_DNA"/>
</dbReference>
<evidence type="ECO:0000313" key="2">
    <source>
        <dbReference type="Proteomes" id="UP000708576"/>
    </source>
</evidence>
<keyword evidence="2" id="KW-1185">Reference proteome</keyword>
<protein>
    <submittedName>
        <fullName evidence="1">Uncharacterized protein</fullName>
    </submittedName>
</protein>
<evidence type="ECO:0000313" key="1">
    <source>
        <dbReference type="EMBL" id="MBS2100434.1"/>
    </source>
</evidence>
<sequence length="144" mass="16309">MRCFIHTILLLIVVLLFSGCKKDDDKETPSECDQTVIISNEEYQNAPDDFLTIVSAKIQNNCLIINFGSSGCDGSTWVVKLIDSEAVAESYPPQRTLRLSLQNEELCDAYFTKEISFNIQDLQVEGSSVILNIEEFIQPILYEY</sequence>
<dbReference type="PROSITE" id="PS51257">
    <property type="entry name" value="PROKAR_LIPOPROTEIN"/>
    <property type="match status" value="1"/>
</dbReference>
<name>A0ABS5K167_9BACT</name>
<accession>A0ABS5K167</accession>
<gene>
    <name evidence="1" type="ORF">KEM10_19265</name>
</gene>
<organism evidence="1 2">
    <name type="scientific">Carboxylicivirga linearis</name>
    <dbReference type="NCBI Taxonomy" id="1628157"/>
    <lineage>
        <taxon>Bacteria</taxon>
        <taxon>Pseudomonadati</taxon>
        <taxon>Bacteroidota</taxon>
        <taxon>Bacteroidia</taxon>
        <taxon>Marinilabiliales</taxon>
        <taxon>Marinilabiliaceae</taxon>
        <taxon>Carboxylicivirga</taxon>
    </lineage>
</organism>
<proteinExistence type="predicted"/>
<comment type="caution">
    <text evidence="1">The sequence shown here is derived from an EMBL/GenBank/DDBJ whole genome shotgun (WGS) entry which is preliminary data.</text>
</comment>
<reference evidence="1 2" key="1">
    <citation type="journal article" date="2015" name="Int. J. Syst. Evol. Microbiol.">
        <title>Carboxylicivirga linearis sp. nov., isolated from a sea cucumber culture pond.</title>
        <authorList>
            <person name="Wang F.Q."/>
            <person name="Zhou Y.X."/>
            <person name="Lin X.Z."/>
            <person name="Chen G.J."/>
            <person name="Du Z.J."/>
        </authorList>
    </citation>
    <scope>NUCLEOTIDE SEQUENCE [LARGE SCALE GENOMIC DNA]</scope>
    <source>
        <strain evidence="1 2">FB218</strain>
    </source>
</reference>